<name>A0A128FHN8_9GAMM</name>
<accession>A0A128FHN8</accession>
<proteinExistence type="predicted"/>
<reference evidence="2" key="1">
    <citation type="submission" date="2016-02" db="EMBL/GenBank/DDBJ databases">
        <authorList>
            <person name="Rodrigo-Torres Lidia"/>
            <person name="Arahal R.David."/>
        </authorList>
    </citation>
    <scope>NUCLEOTIDE SEQUENCE [LARGE SCALE GENOMIC DNA]</scope>
    <source>
        <strain evidence="2">CECT 8713</strain>
    </source>
</reference>
<dbReference type="AlphaFoldDB" id="A0A128FHN8"/>
<keyword evidence="2" id="KW-1185">Reference proteome</keyword>
<gene>
    <name evidence="1" type="ORF">GMA8713_04342</name>
</gene>
<sequence>MKRLGVFSPPKIFDFFKRVEAQSSAKYLVVSYFGSLAETPNVLTYNTFTNFAGNSFSIF</sequence>
<organism evidence="1 2">
    <name type="scientific">Grimontia marina</name>
    <dbReference type="NCBI Taxonomy" id="646534"/>
    <lineage>
        <taxon>Bacteria</taxon>
        <taxon>Pseudomonadati</taxon>
        <taxon>Pseudomonadota</taxon>
        <taxon>Gammaproteobacteria</taxon>
        <taxon>Vibrionales</taxon>
        <taxon>Vibrionaceae</taxon>
        <taxon>Grimontia</taxon>
    </lineage>
</organism>
<protein>
    <submittedName>
        <fullName evidence="1">Uncharacterized protein</fullName>
    </submittedName>
</protein>
<dbReference type="EMBL" id="FIZY01000060">
    <property type="protein sequence ID" value="CZF86308.1"/>
    <property type="molecule type" value="Genomic_DNA"/>
</dbReference>
<evidence type="ECO:0000313" key="2">
    <source>
        <dbReference type="Proteomes" id="UP000073601"/>
    </source>
</evidence>
<dbReference type="Proteomes" id="UP000073601">
    <property type="component" value="Unassembled WGS sequence"/>
</dbReference>
<evidence type="ECO:0000313" key="1">
    <source>
        <dbReference type="EMBL" id="CZF86308.1"/>
    </source>
</evidence>